<proteinExistence type="predicted"/>
<gene>
    <name evidence="1" type="ORF">E5358_05110</name>
</gene>
<reference evidence="1" key="1">
    <citation type="submission" date="2019-04" db="EMBL/GenBank/DDBJ databases">
        <title>Microbes associate with the intestines of laboratory mice.</title>
        <authorList>
            <person name="Navarre W."/>
            <person name="Wong E."/>
            <person name="Huang K."/>
            <person name="Tropini C."/>
            <person name="Ng K."/>
            <person name="Yu B."/>
        </authorList>
    </citation>
    <scope>NUCLEOTIDE SEQUENCE</scope>
    <source>
        <strain evidence="1">NM73_A23</strain>
    </source>
</reference>
<evidence type="ECO:0000313" key="1">
    <source>
        <dbReference type="EMBL" id="TGX83037.1"/>
    </source>
</evidence>
<organism evidence="1 2">
    <name type="scientific">Palleniella muris</name>
    <dbReference type="NCBI Taxonomy" id="3038145"/>
    <lineage>
        <taxon>Bacteria</taxon>
        <taxon>Pseudomonadati</taxon>
        <taxon>Bacteroidota</taxon>
        <taxon>Bacteroidia</taxon>
        <taxon>Bacteroidales</taxon>
        <taxon>Prevotellaceae</taxon>
        <taxon>Palleniella</taxon>
    </lineage>
</organism>
<keyword evidence="2" id="KW-1185">Reference proteome</keyword>
<dbReference type="EMBL" id="SRZC01000006">
    <property type="protein sequence ID" value="TGX83037.1"/>
    <property type="molecule type" value="Genomic_DNA"/>
</dbReference>
<evidence type="ECO:0000313" key="2">
    <source>
        <dbReference type="Proteomes" id="UP000308886"/>
    </source>
</evidence>
<sequence length="322" mass="37017">MGSSRMALPVMILYSACLWGLMLFADNTLWWQCLIFVVNTYLMMELNNRNALMRRYSRMVSCSYMALMLMCPWLLRNLEVMAVQMCFLFMVTLSFRTYQEHDSNGMKYWAYLFMGLAAMLWPPLVFALPVFWIADAFFLMSFSFRSWLASILGVITPLWCLMPYVVIENRYDLIFAYRDALVPDDSTLLAFSDMNTLLPAALPMTLWELYAESFVVVMSLVGMIHFLRHSSDDKIHVRMLFSIFTLISLVFTFALAALYILPLNDVPGADILFGIIVVCAAPLVAHYINFTSTRLTNISVIVSIVLVLALTIIPYLQEWLTL</sequence>
<name>A0AC61QRW9_9BACT</name>
<comment type="caution">
    <text evidence="1">The sequence shown here is derived from an EMBL/GenBank/DDBJ whole genome shotgun (WGS) entry which is preliminary data.</text>
</comment>
<protein>
    <submittedName>
        <fullName evidence="1">Uncharacterized protein</fullName>
    </submittedName>
</protein>
<accession>A0AC61QRW9</accession>
<dbReference type="Proteomes" id="UP000308886">
    <property type="component" value="Unassembled WGS sequence"/>
</dbReference>